<feature type="chain" id="PRO_5029016778" evidence="1">
    <location>
        <begin position="28"/>
        <end position="212"/>
    </location>
</feature>
<evidence type="ECO:0000256" key="1">
    <source>
        <dbReference type="SAM" id="SignalP"/>
    </source>
</evidence>
<dbReference type="RefSeq" id="WP_118643020.1">
    <property type="nucleotide sequence ID" value="NZ_CP060635.1"/>
</dbReference>
<accession>A0A7G9G9F3</accession>
<name>A0A7G9G9F3_9FIRM</name>
<feature type="signal peptide" evidence="1">
    <location>
        <begin position="1"/>
        <end position="27"/>
    </location>
</feature>
<keyword evidence="3" id="KW-1185">Reference proteome</keyword>
<gene>
    <name evidence="2" type="ORF">H9Q79_10860</name>
</gene>
<proteinExistence type="predicted"/>
<dbReference type="KEGG" id="whj:H9Q79_10860"/>
<dbReference type="AlphaFoldDB" id="A0A7G9G9F3"/>
<evidence type="ECO:0000313" key="3">
    <source>
        <dbReference type="Proteomes" id="UP000515860"/>
    </source>
</evidence>
<keyword evidence="1" id="KW-0732">Signal</keyword>
<protein>
    <submittedName>
        <fullName evidence="2">Uncharacterized protein</fullName>
    </submittedName>
</protein>
<reference evidence="2 3" key="1">
    <citation type="submission" date="2020-08" db="EMBL/GenBank/DDBJ databases">
        <authorList>
            <person name="Liu C."/>
            <person name="Sun Q."/>
        </authorList>
    </citation>
    <scope>NUCLEOTIDE SEQUENCE [LARGE SCALE GENOMIC DNA]</scope>
    <source>
        <strain evidence="2 3">NSJ-29</strain>
    </source>
</reference>
<organism evidence="2 3">
    <name type="scientific">Wansuia hejianensis</name>
    <dbReference type="NCBI Taxonomy" id="2763667"/>
    <lineage>
        <taxon>Bacteria</taxon>
        <taxon>Bacillati</taxon>
        <taxon>Bacillota</taxon>
        <taxon>Clostridia</taxon>
        <taxon>Lachnospirales</taxon>
        <taxon>Lachnospiraceae</taxon>
        <taxon>Wansuia</taxon>
    </lineage>
</organism>
<evidence type="ECO:0000313" key="2">
    <source>
        <dbReference type="EMBL" id="QNM07435.1"/>
    </source>
</evidence>
<sequence>MKRCRWTLLGTLLSVLLLLSLGGCQKAQDVETTTVSADKKGKIEQMIVEPLGSDDYTAEELEAYISDSLAAYTEEAGSENIKLESCEMKEGTVKIRISYESWSDYMGFNQVACFFGTLEEAQEAGYSFDRNFLDNSGKAAAGATILAHGQEWKILILEEPVQVMVPGTVLYTTDNVSVTGTRTASIGGGTPESIAGQFVATTDEAAYIIFKP</sequence>
<dbReference type="Proteomes" id="UP000515860">
    <property type="component" value="Chromosome"/>
</dbReference>
<dbReference type="EMBL" id="CP060635">
    <property type="protein sequence ID" value="QNM07435.1"/>
    <property type="molecule type" value="Genomic_DNA"/>
</dbReference>
<dbReference type="PROSITE" id="PS51257">
    <property type="entry name" value="PROKAR_LIPOPROTEIN"/>
    <property type="match status" value="1"/>
</dbReference>